<dbReference type="AlphaFoldDB" id="A0A8H3E4U3"/>
<evidence type="ECO:0000256" key="2">
    <source>
        <dbReference type="ARBA" id="ARBA00022737"/>
    </source>
</evidence>
<feature type="repeat" description="WD" evidence="3">
    <location>
        <begin position="98"/>
        <end position="130"/>
    </location>
</feature>
<dbReference type="EMBL" id="CAJNJQ010002348">
    <property type="protein sequence ID" value="CAE7173009.1"/>
    <property type="molecule type" value="Genomic_DNA"/>
</dbReference>
<dbReference type="InterPro" id="IPR019775">
    <property type="entry name" value="WD40_repeat_CS"/>
</dbReference>
<dbReference type="PANTHER" id="PTHR22847:SF637">
    <property type="entry name" value="WD REPEAT DOMAIN 5B"/>
    <property type="match status" value="1"/>
</dbReference>
<evidence type="ECO:0000256" key="3">
    <source>
        <dbReference type="PROSITE-ProRule" id="PRU00221"/>
    </source>
</evidence>
<dbReference type="InterPro" id="IPR000719">
    <property type="entry name" value="Prot_kinase_dom"/>
</dbReference>
<feature type="repeat" description="WD" evidence="3">
    <location>
        <begin position="218"/>
        <end position="259"/>
    </location>
</feature>
<dbReference type="GO" id="GO:1990234">
    <property type="term" value="C:transferase complex"/>
    <property type="evidence" value="ECO:0007669"/>
    <property type="project" value="UniProtKB-ARBA"/>
</dbReference>
<dbReference type="SUPFAM" id="SSF56112">
    <property type="entry name" value="Protein kinase-like (PK-like)"/>
    <property type="match status" value="1"/>
</dbReference>
<dbReference type="SUPFAM" id="SSF50978">
    <property type="entry name" value="WD40 repeat-like"/>
    <property type="match status" value="1"/>
</dbReference>
<evidence type="ECO:0000313" key="5">
    <source>
        <dbReference type="EMBL" id="CAE7173009.1"/>
    </source>
</evidence>
<organism evidence="5 6">
    <name type="scientific">Rhizoctonia solani</name>
    <dbReference type="NCBI Taxonomy" id="456999"/>
    <lineage>
        <taxon>Eukaryota</taxon>
        <taxon>Fungi</taxon>
        <taxon>Dikarya</taxon>
        <taxon>Basidiomycota</taxon>
        <taxon>Agaricomycotina</taxon>
        <taxon>Agaricomycetes</taxon>
        <taxon>Cantharellales</taxon>
        <taxon>Ceratobasidiaceae</taxon>
        <taxon>Rhizoctonia</taxon>
    </lineage>
</organism>
<dbReference type="PROSITE" id="PS50082">
    <property type="entry name" value="WD_REPEATS_2"/>
    <property type="match status" value="7"/>
</dbReference>
<accession>A0A8H3E4U3</accession>
<sequence>MIVHEGHTARVQSVAFSPDGKSVVSGSLDNTVRMWNAHRSSPIGEPLRGHSRNVYSVSYSPLGNLIASASEDKTIRLWDTNTGQQSGDALNGDDGFCSVAFSPDAKLIASGSAGRTVQLWNVQTREAVSAPFKGHTHCVRLVSFSPDGARVVSGSWDKTIRIWDVERGATIIGPLEGHTRAVHSTAFSPDGAQVLSCSKDGTIRFWDARSGGMVGEPYTGHSGGVNSVVFSPCGTYVASGGDDTRVRLWDTRTGRQVDKPFEEHNGLVISVAYSPCGQYIASGSEDFRIIVRNLLAEDLDSGEDGGSHISTGQMSTQEMFKCLRHAGCVDLCTQMDTKQETATIVSGGGFGDLWQGRLDNGTKVAIKAWRNNPLEQCNQKTLQRAARELFDLFRMDSPNIHRLQGVIMFRDQYLGMVSEWMDNGNIREYLLKHPDADRYQLCAQVASGLEYMHNRSTVHGDLKAVNILVSADGIAKLSHLESSVLSEVSSLALFANSTTRWAAPEILLEEVQQKTTQTDVYALGMTMLVNM</sequence>
<feature type="repeat" description="WD" evidence="3">
    <location>
        <begin position="47"/>
        <end position="88"/>
    </location>
</feature>
<reference evidence="5" key="1">
    <citation type="submission" date="2021-01" db="EMBL/GenBank/DDBJ databases">
        <authorList>
            <person name="Kaushik A."/>
        </authorList>
    </citation>
    <scope>NUCLEOTIDE SEQUENCE</scope>
    <source>
        <strain evidence="5">AG5</strain>
    </source>
</reference>
<dbReference type="InterPro" id="IPR036322">
    <property type="entry name" value="WD40_repeat_dom_sf"/>
</dbReference>
<dbReference type="PROSITE" id="PS00678">
    <property type="entry name" value="WD_REPEATS_1"/>
    <property type="match status" value="4"/>
</dbReference>
<dbReference type="InterPro" id="IPR001245">
    <property type="entry name" value="Ser-Thr/Tyr_kinase_cat_dom"/>
</dbReference>
<name>A0A8H3E4U3_9AGAM</name>
<feature type="domain" description="Protein kinase" evidence="4">
    <location>
        <begin position="339"/>
        <end position="531"/>
    </location>
</feature>
<dbReference type="Proteomes" id="UP000663827">
    <property type="component" value="Unassembled WGS sequence"/>
</dbReference>
<dbReference type="InterPro" id="IPR011009">
    <property type="entry name" value="Kinase-like_dom_sf"/>
</dbReference>
<proteinExistence type="predicted"/>
<dbReference type="PRINTS" id="PR00320">
    <property type="entry name" value="GPROTEINBRPT"/>
</dbReference>
<dbReference type="CDD" id="cd00180">
    <property type="entry name" value="PKc"/>
    <property type="match status" value="1"/>
</dbReference>
<dbReference type="Pfam" id="PF00400">
    <property type="entry name" value="WD40"/>
    <property type="match status" value="7"/>
</dbReference>
<keyword evidence="1 3" id="KW-0853">WD repeat</keyword>
<evidence type="ECO:0000259" key="4">
    <source>
        <dbReference type="PROSITE" id="PS50011"/>
    </source>
</evidence>
<dbReference type="PANTHER" id="PTHR22847">
    <property type="entry name" value="WD40 REPEAT PROTEIN"/>
    <property type="match status" value="1"/>
</dbReference>
<feature type="repeat" description="WD" evidence="3">
    <location>
        <begin position="132"/>
        <end position="173"/>
    </location>
</feature>
<feature type="repeat" description="WD" evidence="3">
    <location>
        <begin position="4"/>
        <end position="45"/>
    </location>
</feature>
<dbReference type="CDD" id="cd00200">
    <property type="entry name" value="WD40"/>
    <property type="match status" value="1"/>
</dbReference>
<dbReference type="Gene3D" id="1.10.510.10">
    <property type="entry name" value="Transferase(Phosphotransferase) domain 1"/>
    <property type="match status" value="1"/>
</dbReference>
<evidence type="ECO:0000313" key="6">
    <source>
        <dbReference type="Proteomes" id="UP000663827"/>
    </source>
</evidence>
<keyword evidence="2" id="KW-0677">Repeat</keyword>
<dbReference type="Pfam" id="PF07714">
    <property type="entry name" value="PK_Tyr_Ser-Thr"/>
    <property type="match status" value="1"/>
</dbReference>
<dbReference type="PROSITE" id="PS50294">
    <property type="entry name" value="WD_REPEATS_REGION"/>
    <property type="match status" value="5"/>
</dbReference>
<dbReference type="InterPro" id="IPR015943">
    <property type="entry name" value="WD40/YVTN_repeat-like_dom_sf"/>
</dbReference>
<gene>
    <name evidence="5" type="ORF">RDB_LOCUS108641</name>
</gene>
<dbReference type="GO" id="GO:0005524">
    <property type="term" value="F:ATP binding"/>
    <property type="evidence" value="ECO:0007669"/>
    <property type="project" value="InterPro"/>
</dbReference>
<dbReference type="Gene3D" id="2.130.10.10">
    <property type="entry name" value="YVTN repeat-like/Quinoprotein amine dehydrogenase"/>
    <property type="match status" value="3"/>
</dbReference>
<evidence type="ECO:0000256" key="1">
    <source>
        <dbReference type="ARBA" id="ARBA00022574"/>
    </source>
</evidence>
<dbReference type="SMART" id="SM00220">
    <property type="entry name" value="S_TKc"/>
    <property type="match status" value="1"/>
</dbReference>
<dbReference type="SMART" id="SM00320">
    <property type="entry name" value="WD40"/>
    <property type="match status" value="7"/>
</dbReference>
<dbReference type="GO" id="GO:0004672">
    <property type="term" value="F:protein kinase activity"/>
    <property type="evidence" value="ECO:0007669"/>
    <property type="project" value="InterPro"/>
</dbReference>
<dbReference type="InterPro" id="IPR020472">
    <property type="entry name" value="WD40_PAC1"/>
</dbReference>
<comment type="caution">
    <text evidence="5">The sequence shown here is derived from an EMBL/GenBank/DDBJ whole genome shotgun (WGS) entry which is preliminary data.</text>
</comment>
<protein>
    <recommendedName>
        <fullName evidence="4">Protein kinase domain-containing protein</fullName>
    </recommendedName>
</protein>
<dbReference type="PROSITE" id="PS50011">
    <property type="entry name" value="PROTEIN_KINASE_DOM"/>
    <property type="match status" value="1"/>
</dbReference>
<feature type="repeat" description="WD" evidence="3">
    <location>
        <begin position="175"/>
        <end position="216"/>
    </location>
</feature>
<feature type="repeat" description="WD" evidence="3">
    <location>
        <begin position="261"/>
        <end position="294"/>
    </location>
</feature>
<dbReference type="InterPro" id="IPR001680">
    <property type="entry name" value="WD40_rpt"/>
</dbReference>